<keyword evidence="2" id="KW-1185">Reference proteome</keyword>
<protein>
    <submittedName>
        <fullName evidence="1">Uncharacterized protein</fullName>
    </submittedName>
</protein>
<reference evidence="1 2" key="1">
    <citation type="journal article" date="2018" name="PLoS ONE">
        <title>The draft genome of Kipferlia bialata reveals reductive genome evolution in fornicate parasites.</title>
        <authorList>
            <person name="Tanifuji G."/>
            <person name="Takabayashi S."/>
            <person name="Kume K."/>
            <person name="Takagi M."/>
            <person name="Nakayama T."/>
            <person name="Kamikawa R."/>
            <person name="Inagaki Y."/>
            <person name="Hashimoto T."/>
        </authorList>
    </citation>
    <scope>NUCLEOTIDE SEQUENCE [LARGE SCALE GENOMIC DNA]</scope>
    <source>
        <strain evidence="1">NY0173</strain>
    </source>
</reference>
<organism evidence="1 2">
    <name type="scientific">Kipferlia bialata</name>
    <dbReference type="NCBI Taxonomy" id="797122"/>
    <lineage>
        <taxon>Eukaryota</taxon>
        <taxon>Metamonada</taxon>
        <taxon>Carpediemonas-like organisms</taxon>
        <taxon>Kipferlia</taxon>
    </lineage>
</organism>
<sequence>MREVFERRCASFNAHLNSLGSQVTDALSHHPLMLGVGLMSAVSRPNLLVLIHTPHLVMPNDNQTQRVVSPSPYIQRVLPFLAQYRATPQSHLKLCVYACLPTDMDQHPTPDTSAGHDTLSFTGYGHGTRAGWQRREGCIALDRCDVLEVALAGEGYPLAVCGQGSDGASSDVDMDMDTDQEQHGHRPMGVMGTKREKETLPIPTAGYAWYVSSARLKGFPGQ</sequence>
<name>A0A9K3CV62_9EUKA</name>
<comment type="caution">
    <text evidence="1">The sequence shown here is derived from an EMBL/GenBank/DDBJ whole genome shotgun (WGS) entry which is preliminary data.</text>
</comment>
<accession>A0A9K3CV62</accession>
<dbReference type="EMBL" id="BDIP01000962">
    <property type="protein sequence ID" value="GIQ83211.1"/>
    <property type="molecule type" value="Genomic_DNA"/>
</dbReference>
<evidence type="ECO:0000313" key="1">
    <source>
        <dbReference type="EMBL" id="GIQ83211.1"/>
    </source>
</evidence>
<proteinExistence type="predicted"/>
<dbReference type="Proteomes" id="UP000265618">
    <property type="component" value="Unassembled WGS sequence"/>
</dbReference>
<evidence type="ECO:0000313" key="2">
    <source>
        <dbReference type="Proteomes" id="UP000265618"/>
    </source>
</evidence>
<dbReference type="AlphaFoldDB" id="A0A9K3CV62"/>
<gene>
    <name evidence="1" type="ORF">KIPB_004490</name>
</gene>